<dbReference type="EMBL" id="CAJFDH010000004">
    <property type="protein sequence ID" value="CAD5221806.1"/>
    <property type="molecule type" value="Genomic_DNA"/>
</dbReference>
<evidence type="ECO:0000256" key="3">
    <source>
        <dbReference type="ARBA" id="ARBA00012759"/>
    </source>
</evidence>
<sequence length="373" mass="42657">MTILPKSKKPHAKSDHRERAERRCQPNATHHERHYVKPHPPPSVSAQLPSVNLPKAFGGAKTAPRRTDGHPQKVQIRKRLDEKPVNEAPNSDDEYGGGFEDLELELAFVERMKAVKGYVVKEVKGDGACMFRAVADQIYGDQEMHREVRRLCMDYVAKNRDHFSQFITEDFNDYLTRKRLDAVHGNHVELQAMSEIFLRPIEVYEYSTDPINTFHPISREANTGVENPAIRLSYHGSVHYNSVVDPFNPTIGVGLGLPEYQPGLADHNLLKEATQASERQLIEDAMLKDKMKMTDWERTEEELSRQIASESYMDYLKAVEGKKRRGKSPEISRKKSKTSYAAAKNHQATITSGRTYFSWIEDDVGREERGFFT</sequence>
<keyword evidence="6" id="KW-0378">Hydrolase</keyword>
<evidence type="ECO:0000256" key="8">
    <source>
        <dbReference type="SAM" id="MobiDB-lite"/>
    </source>
</evidence>
<evidence type="ECO:0000256" key="6">
    <source>
        <dbReference type="ARBA" id="ARBA00022801"/>
    </source>
</evidence>
<dbReference type="FunFam" id="3.90.70.80:FF:000018">
    <property type="entry name" value="OTU domain-containing protein 5-B"/>
    <property type="match status" value="1"/>
</dbReference>
<keyword evidence="5" id="KW-0833">Ubl conjugation pathway</keyword>
<dbReference type="Proteomes" id="UP000614601">
    <property type="component" value="Unassembled WGS sequence"/>
</dbReference>
<keyword evidence="4" id="KW-0645">Protease</keyword>
<feature type="compositionally biased region" description="Basic residues" evidence="8">
    <location>
        <begin position="1"/>
        <end position="11"/>
    </location>
</feature>
<evidence type="ECO:0000313" key="11">
    <source>
        <dbReference type="Proteomes" id="UP000614601"/>
    </source>
</evidence>
<gene>
    <name evidence="10" type="ORF">BOKJ2_LOCUS9629</name>
</gene>
<dbReference type="InterPro" id="IPR038765">
    <property type="entry name" value="Papain-like_cys_pep_sf"/>
</dbReference>
<protein>
    <recommendedName>
        <fullName evidence="3">ubiquitinyl hydrolase 1</fullName>
        <ecNumber evidence="3">3.4.19.12</ecNumber>
    </recommendedName>
    <alternativeName>
        <fullName evidence="7">Deubiquitinating enzyme A</fullName>
    </alternativeName>
</protein>
<dbReference type="PANTHER" id="PTHR12419:SF4">
    <property type="entry name" value="OTU DOMAIN-CONTAINING PROTEIN 5"/>
    <property type="match status" value="1"/>
</dbReference>
<evidence type="ECO:0000259" key="9">
    <source>
        <dbReference type="PROSITE" id="PS50802"/>
    </source>
</evidence>
<dbReference type="EMBL" id="CAJFCW020000004">
    <property type="protein sequence ID" value="CAG9115492.1"/>
    <property type="molecule type" value="Genomic_DNA"/>
</dbReference>
<dbReference type="CDD" id="cd22752">
    <property type="entry name" value="OTU_OTUD5-like"/>
    <property type="match status" value="1"/>
</dbReference>
<dbReference type="Pfam" id="PF02338">
    <property type="entry name" value="OTU"/>
    <property type="match status" value="1"/>
</dbReference>
<dbReference type="OrthoDB" id="409956at2759"/>
<evidence type="ECO:0000256" key="1">
    <source>
        <dbReference type="ARBA" id="ARBA00000707"/>
    </source>
</evidence>
<proteinExistence type="inferred from homology"/>
<feature type="compositionally biased region" description="Basic and acidic residues" evidence="8">
    <location>
        <begin position="12"/>
        <end position="24"/>
    </location>
</feature>
<reference evidence="10" key="1">
    <citation type="submission" date="2020-09" db="EMBL/GenBank/DDBJ databases">
        <authorList>
            <person name="Kikuchi T."/>
        </authorList>
    </citation>
    <scope>NUCLEOTIDE SEQUENCE</scope>
    <source>
        <strain evidence="10">SH1</strain>
    </source>
</reference>
<evidence type="ECO:0000256" key="5">
    <source>
        <dbReference type="ARBA" id="ARBA00022786"/>
    </source>
</evidence>
<accession>A0A811L0J5</accession>
<dbReference type="PANTHER" id="PTHR12419">
    <property type="entry name" value="OTU DOMAIN CONTAINING PROTEIN"/>
    <property type="match status" value="1"/>
</dbReference>
<dbReference type="PROSITE" id="PS50802">
    <property type="entry name" value="OTU"/>
    <property type="match status" value="1"/>
</dbReference>
<feature type="domain" description="OTU" evidence="9">
    <location>
        <begin position="118"/>
        <end position="246"/>
    </location>
</feature>
<feature type="region of interest" description="Disordered" evidence="8">
    <location>
        <begin position="1"/>
        <end position="96"/>
    </location>
</feature>
<dbReference type="GO" id="GO:0004843">
    <property type="term" value="F:cysteine-type deubiquitinase activity"/>
    <property type="evidence" value="ECO:0007669"/>
    <property type="project" value="UniProtKB-EC"/>
</dbReference>
<evidence type="ECO:0000256" key="4">
    <source>
        <dbReference type="ARBA" id="ARBA00022670"/>
    </source>
</evidence>
<dbReference type="InterPro" id="IPR003323">
    <property type="entry name" value="OTU_dom"/>
</dbReference>
<evidence type="ECO:0000256" key="7">
    <source>
        <dbReference type="ARBA" id="ARBA00033460"/>
    </source>
</evidence>
<dbReference type="EC" id="3.4.19.12" evidence="3"/>
<dbReference type="Proteomes" id="UP000783686">
    <property type="component" value="Unassembled WGS sequence"/>
</dbReference>
<name>A0A811L0J5_9BILA</name>
<dbReference type="GO" id="GO:0016579">
    <property type="term" value="P:protein deubiquitination"/>
    <property type="evidence" value="ECO:0007669"/>
    <property type="project" value="TreeGrafter"/>
</dbReference>
<dbReference type="InterPro" id="IPR050704">
    <property type="entry name" value="Peptidase_C85-like"/>
</dbReference>
<comment type="catalytic activity">
    <reaction evidence="1">
        <text>Thiol-dependent hydrolysis of ester, thioester, amide, peptide and isopeptide bonds formed by the C-terminal Gly of ubiquitin (a 76-residue protein attached to proteins as an intracellular targeting signal).</text>
        <dbReference type="EC" id="3.4.19.12"/>
    </reaction>
</comment>
<evidence type="ECO:0000256" key="2">
    <source>
        <dbReference type="ARBA" id="ARBA00010407"/>
    </source>
</evidence>
<comment type="caution">
    <text evidence="10">The sequence shown here is derived from an EMBL/GenBank/DDBJ whole genome shotgun (WGS) entry which is preliminary data.</text>
</comment>
<evidence type="ECO:0000313" key="10">
    <source>
        <dbReference type="EMBL" id="CAD5221806.1"/>
    </source>
</evidence>
<dbReference type="SUPFAM" id="SSF54001">
    <property type="entry name" value="Cysteine proteinases"/>
    <property type="match status" value="1"/>
</dbReference>
<dbReference type="AlphaFoldDB" id="A0A811L0J5"/>
<keyword evidence="11" id="KW-1185">Reference proteome</keyword>
<comment type="similarity">
    <text evidence="2">Belongs to the peptidase C85 family.</text>
</comment>
<dbReference type="Gene3D" id="3.90.70.80">
    <property type="match status" value="1"/>
</dbReference>
<organism evidence="10 11">
    <name type="scientific">Bursaphelenchus okinawaensis</name>
    <dbReference type="NCBI Taxonomy" id="465554"/>
    <lineage>
        <taxon>Eukaryota</taxon>
        <taxon>Metazoa</taxon>
        <taxon>Ecdysozoa</taxon>
        <taxon>Nematoda</taxon>
        <taxon>Chromadorea</taxon>
        <taxon>Rhabditida</taxon>
        <taxon>Tylenchina</taxon>
        <taxon>Tylenchomorpha</taxon>
        <taxon>Aphelenchoidea</taxon>
        <taxon>Aphelenchoididae</taxon>
        <taxon>Bursaphelenchus</taxon>
    </lineage>
</organism>
<dbReference type="GO" id="GO:0006508">
    <property type="term" value="P:proteolysis"/>
    <property type="evidence" value="ECO:0007669"/>
    <property type="project" value="UniProtKB-KW"/>
</dbReference>
<dbReference type="GO" id="GO:0061578">
    <property type="term" value="F:K63-linked deubiquitinase activity"/>
    <property type="evidence" value="ECO:0007669"/>
    <property type="project" value="TreeGrafter"/>
</dbReference>